<dbReference type="AlphaFoldDB" id="A0A173R7V6"/>
<dbReference type="Pfam" id="PF01547">
    <property type="entry name" value="SBP_bac_1"/>
    <property type="match status" value="1"/>
</dbReference>
<dbReference type="PANTHER" id="PTHR43649">
    <property type="entry name" value="ARABINOSE-BINDING PROTEIN-RELATED"/>
    <property type="match status" value="1"/>
</dbReference>
<dbReference type="SUPFAM" id="SSF53850">
    <property type="entry name" value="Periplasmic binding protein-like II"/>
    <property type="match status" value="1"/>
</dbReference>
<dbReference type="Proteomes" id="UP000095673">
    <property type="component" value="Unassembled WGS sequence"/>
</dbReference>
<dbReference type="PANTHER" id="PTHR43649:SF11">
    <property type="entry name" value="ABC TRANSPORTER SUBSTRATE-BINDING PROTEIN YESO-RELATED"/>
    <property type="match status" value="1"/>
</dbReference>
<dbReference type="RefSeq" id="WP_055236914.1">
    <property type="nucleotide sequence ID" value="NZ_CYXM01000001.1"/>
</dbReference>
<accession>A0A173R7V6</accession>
<dbReference type="OrthoDB" id="9795467at2"/>
<dbReference type="InterPro" id="IPR050490">
    <property type="entry name" value="Bact_solute-bd_prot1"/>
</dbReference>
<dbReference type="InterPro" id="IPR006059">
    <property type="entry name" value="SBP"/>
</dbReference>
<feature type="chain" id="PRO_5038489006" evidence="1">
    <location>
        <begin position="26"/>
        <end position="445"/>
    </location>
</feature>
<proteinExistence type="predicted"/>
<dbReference type="EMBL" id="CYXM01000001">
    <property type="protein sequence ID" value="CUM73932.1"/>
    <property type="molecule type" value="Genomic_DNA"/>
</dbReference>
<dbReference type="PROSITE" id="PS51257">
    <property type="entry name" value="PROKAR_LIPOPROTEIN"/>
    <property type="match status" value="1"/>
</dbReference>
<dbReference type="Gene3D" id="3.40.190.10">
    <property type="entry name" value="Periplasmic binding protein-like II"/>
    <property type="match status" value="2"/>
</dbReference>
<dbReference type="CDD" id="cd13585">
    <property type="entry name" value="PBP2_TMBP_like"/>
    <property type="match status" value="1"/>
</dbReference>
<evidence type="ECO:0000256" key="1">
    <source>
        <dbReference type="SAM" id="SignalP"/>
    </source>
</evidence>
<evidence type="ECO:0000313" key="2">
    <source>
        <dbReference type="EMBL" id="CUM73932.1"/>
    </source>
</evidence>
<keyword evidence="1" id="KW-0732">Signal</keyword>
<reference evidence="2 3" key="1">
    <citation type="submission" date="2015-09" db="EMBL/GenBank/DDBJ databases">
        <authorList>
            <consortium name="Pathogen Informatics"/>
        </authorList>
    </citation>
    <scope>NUCLEOTIDE SEQUENCE [LARGE SCALE GENOMIC DNA]</scope>
    <source>
        <strain evidence="2 3">2789STDY5834968</strain>
    </source>
</reference>
<feature type="signal peptide" evidence="1">
    <location>
        <begin position="1"/>
        <end position="25"/>
    </location>
</feature>
<protein>
    <submittedName>
        <fullName evidence="2">Putative ABC transporter substrate-binding protein yesO</fullName>
    </submittedName>
</protein>
<sequence length="445" mass="48295">MRKRTNKLLAVLLTGAMAMSMGACGNGGASTDNTQKKGSDDQVTIKITWWGGDARHEATQKVLDLYTESHPNVKFEAIPAGWDGYFEKLSTQAASGSMPDIVQMDYLYISTYAKNNSLADLSEYVDSGVIDTSTIDKNIMKTGDSNGKTVGIPLSTTALAVTYNPTVIEQAGAEVPSDDWTWDDYITLNEKVAKSTGKPSALAATAGIFGDVNIFNYWVRSQGESLFNEDGTALGYDDDKITSDFFDMWKKMADDNVAPDADEQTQIASLGKEGLPIVTDEAATDIEWNAFPTTVSSANPNLKLAVMPNAKDSGLWLKPGMFFSVSETSKVKEECAKFINWFVNSNEANEILLGERGTPVSSDVRDNLIERDKLSEQQKEAFEYTDKVSAVVGETPAADPSGITEVNEAFASAGNSVLYGQLTSKEAAKQFREKANAILERNNAQ</sequence>
<evidence type="ECO:0000313" key="3">
    <source>
        <dbReference type="Proteomes" id="UP000095673"/>
    </source>
</evidence>
<organism evidence="2 3">
    <name type="scientific">Agathobacter rectalis</name>
    <dbReference type="NCBI Taxonomy" id="39491"/>
    <lineage>
        <taxon>Bacteria</taxon>
        <taxon>Bacillati</taxon>
        <taxon>Bacillota</taxon>
        <taxon>Clostridia</taxon>
        <taxon>Lachnospirales</taxon>
        <taxon>Lachnospiraceae</taxon>
        <taxon>Agathobacter</taxon>
    </lineage>
</organism>
<gene>
    <name evidence="2" type="primary">yesO_1</name>
    <name evidence="2" type="ORF">ERS852580_00330</name>
</gene>
<name>A0A173R7V6_9FIRM</name>